<evidence type="ECO:0000256" key="1">
    <source>
        <dbReference type="ARBA" id="ARBA00005862"/>
    </source>
</evidence>
<sequence length="453" mass="50309">MSIDVIWLRQDLRLADNPLLGEGLGQQLLCLYVLDRRWLDEARIGPARLGFLWQSLIALRGELLKRGSDLLVRLGDPAEEVARLAEMLGADRVRVRRDPGWEERAAVSRLRRRLEAVCPVEEREGGMLLGREHLPTAVEALPASFSAFRRRLAEASPPPAAPAPLTLPPWPSGAPRGLPALGRICPRAAGWQASPRGDFGFTGGEEAGAARLADYLWHGGAVAHYARTRNGLAGADFSSRLSPWLAMGCLSARRVNDALRAWEAEHGESDSSRWLRFELLWRDYFHWAAWQDGPRLFGARPWPDPGEAFAAWTRGETGVPLVDAGMRELAATGWLSNRARQNVASYWLHDLGGDWRLGAGWFERCLIDHDAASNWGNWAYLAGQGRHERPRRFAVLRQAEHYDPRGEYVARWQPALAALPPGHDRHRPWRAAPEAFPAPLAAAEPDADVGASP</sequence>
<accession>A0ABU1G291</accession>
<dbReference type="InterPro" id="IPR014133">
    <property type="entry name" value="Cry_DASH"/>
</dbReference>
<dbReference type="RefSeq" id="WP_309652194.1">
    <property type="nucleotide sequence ID" value="NZ_JARWAK010000005.1"/>
</dbReference>
<comment type="cofactor">
    <cofactor evidence="6">
        <name>FAD</name>
        <dbReference type="ChEBI" id="CHEBI:57692"/>
    </cofactor>
    <text evidence="6">Binds 1 FAD per subunit.</text>
</comment>
<keyword evidence="10" id="KW-1185">Reference proteome</keyword>
<keyword evidence="4 6" id="KW-0274">FAD</keyword>
<comment type="function">
    <text evidence="6">May have a photoreceptor function.</text>
</comment>
<dbReference type="NCBIfam" id="TIGR02765">
    <property type="entry name" value="crypto_DASH"/>
    <property type="match status" value="1"/>
</dbReference>
<protein>
    <recommendedName>
        <fullName evidence="2 6">Cryptochrome DASH</fullName>
    </recommendedName>
</protein>
<dbReference type="InterPro" id="IPR014729">
    <property type="entry name" value="Rossmann-like_a/b/a_fold"/>
</dbReference>
<dbReference type="SUPFAM" id="SSF48173">
    <property type="entry name" value="Cryptochrome/photolyase FAD-binding domain"/>
    <property type="match status" value="1"/>
</dbReference>
<evidence type="ECO:0000256" key="5">
    <source>
        <dbReference type="ARBA" id="ARBA00022991"/>
    </source>
</evidence>
<dbReference type="Gene3D" id="3.40.50.620">
    <property type="entry name" value="HUPs"/>
    <property type="match status" value="1"/>
</dbReference>
<evidence type="ECO:0000256" key="3">
    <source>
        <dbReference type="ARBA" id="ARBA00022630"/>
    </source>
</evidence>
<evidence type="ECO:0000259" key="8">
    <source>
        <dbReference type="PROSITE" id="PS51645"/>
    </source>
</evidence>
<evidence type="ECO:0000256" key="2">
    <source>
        <dbReference type="ARBA" id="ARBA00017881"/>
    </source>
</evidence>
<dbReference type="Proteomes" id="UP001264519">
    <property type="component" value="Unassembled WGS sequence"/>
</dbReference>
<evidence type="ECO:0000313" key="9">
    <source>
        <dbReference type="EMBL" id="MDR5866592.1"/>
    </source>
</evidence>
<dbReference type="PANTHER" id="PTHR11455">
    <property type="entry name" value="CRYPTOCHROME"/>
    <property type="match status" value="1"/>
</dbReference>
<evidence type="ECO:0000313" key="10">
    <source>
        <dbReference type="Proteomes" id="UP001264519"/>
    </source>
</evidence>
<comment type="similarity">
    <text evidence="1 6">Belongs to the DNA photolyase class-1 family.</text>
</comment>
<keyword evidence="5 6" id="KW-0157">Chromophore</keyword>
<dbReference type="InterPro" id="IPR036134">
    <property type="entry name" value="Crypto/Photolyase_FAD-like_sf"/>
</dbReference>
<reference evidence="9 10" key="1">
    <citation type="submission" date="2023-04" db="EMBL/GenBank/DDBJ databases">
        <title>A long-awaited taxogenomic arrangement of the family Halomonadaceae.</title>
        <authorList>
            <person name="De La Haba R."/>
            <person name="Chuvochina M."/>
            <person name="Wittouck S."/>
            <person name="Arahal D.R."/>
            <person name="Sanchez-Porro C."/>
            <person name="Hugenholtz P."/>
            <person name="Ventosa A."/>
        </authorList>
    </citation>
    <scope>NUCLEOTIDE SEQUENCE [LARGE SCALE GENOMIC DNA]</scope>
    <source>
        <strain evidence="9 10">DSM 23530</strain>
    </source>
</reference>
<comment type="caution">
    <text evidence="9">The sequence shown here is derived from an EMBL/GenBank/DDBJ whole genome shotgun (WGS) entry which is preliminary data.</text>
</comment>
<organism evidence="9 10">
    <name type="scientific">Halomonas koreensis</name>
    <dbReference type="NCBI Taxonomy" id="245385"/>
    <lineage>
        <taxon>Bacteria</taxon>
        <taxon>Pseudomonadati</taxon>
        <taxon>Pseudomonadota</taxon>
        <taxon>Gammaproteobacteria</taxon>
        <taxon>Oceanospirillales</taxon>
        <taxon>Halomonadaceae</taxon>
        <taxon>Halomonas</taxon>
    </lineage>
</organism>
<dbReference type="Gene3D" id="1.25.40.80">
    <property type="match status" value="1"/>
</dbReference>
<dbReference type="InterPro" id="IPR002081">
    <property type="entry name" value="Cryptochrome/DNA_photolyase_1"/>
</dbReference>
<dbReference type="InterPro" id="IPR006050">
    <property type="entry name" value="DNA_photolyase_N"/>
</dbReference>
<keyword evidence="3 6" id="KW-0285">Flavoprotein</keyword>
<dbReference type="SUPFAM" id="SSF52425">
    <property type="entry name" value="Cryptochrome/photolyase, N-terminal domain"/>
    <property type="match status" value="1"/>
</dbReference>
<evidence type="ECO:0000256" key="7">
    <source>
        <dbReference type="SAM" id="MobiDB-lite"/>
    </source>
</evidence>
<dbReference type="InterPro" id="IPR036155">
    <property type="entry name" value="Crypto/Photolyase_N_sf"/>
</dbReference>
<dbReference type="InterPro" id="IPR005101">
    <property type="entry name" value="Cryptochr/Photolyase_FAD-bd"/>
</dbReference>
<feature type="compositionally biased region" description="Low complexity" evidence="7">
    <location>
        <begin position="431"/>
        <end position="444"/>
    </location>
</feature>
<feature type="region of interest" description="Disordered" evidence="7">
    <location>
        <begin position="423"/>
        <end position="453"/>
    </location>
</feature>
<dbReference type="Pfam" id="PF03441">
    <property type="entry name" value="FAD_binding_7"/>
    <property type="match status" value="1"/>
</dbReference>
<evidence type="ECO:0000256" key="4">
    <source>
        <dbReference type="ARBA" id="ARBA00022827"/>
    </source>
</evidence>
<dbReference type="EMBL" id="JARWAK010000005">
    <property type="protein sequence ID" value="MDR5866592.1"/>
    <property type="molecule type" value="Genomic_DNA"/>
</dbReference>
<dbReference type="Gene3D" id="1.10.579.10">
    <property type="entry name" value="DNA Cyclobutane Dipyrimidine Photolyase, subunit A, domain 3"/>
    <property type="match status" value="1"/>
</dbReference>
<dbReference type="PRINTS" id="PR00147">
    <property type="entry name" value="DNAPHOTLYASE"/>
</dbReference>
<dbReference type="PROSITE" id="PS00394">
    <property type="entry name" value="DNA_PHOTOLYASES_1_1"/>
    <property type="match status" value="1"/>
</dbReference>
<feature type="domain" description="Photolyase/cryptochrome alpha/beta" evidence="8">
    <location>
        <begin position="2"/>
        <end position="128"/>
    </location>
</feature>
<proteinExistence type="inferred from homology"/>
<name>A0ABU1G291_9GAMM</name>
<gene>
    <name evidence="9" type="ORF">QC818_07300</name>
</gene>
<comment type="cofactor">
    <cofactor evidence="6">
        <name>(6R)-5,10-methylene-5,6,7,8-tetrahydrofolate</name>
        <dbReference type="ChEBI" id="CHEBI:15636"/>
    </cofactor>
    <text evidence="6">Binds 1 5,10-methenyltetrahydrofolate (MTHF) per subunit.</text>
</comment>
<dbReference type="Pfam" id="PF00875">
    <property type="entry name" value="DNA_photolyase"/>
    <property type="match status" value="1"/>
</dbReference>
<dbReference type="PROSITE" id="PS51645">
    <property type="entry name" value="PHR_CRY_ALPHA_BETA"/>
    <property type="match status" value="1"/>
</dbReference>
<dbReference type="InterPro" id="IPR018394">
    <property type="entry name" value="DNA_photolyase_1_CS_C"/>
</dbReference>
<evidence type="ECO:0000256" key="6">
    <source>
        <dbReference type="RuleBase" id="RU367151"/>
    </source>
</evidence>